<evidence type="ECO:0000256" key="3">
    <source>
        <dbReference type="PIRNR" id="PIRNR001365"/>
    </source>
</evidence>
<dbReference type="InterPro" id="IPR002220">
    <property type="entry name" value="DapA-like"/>
</dbReference>
<comment type="similarity">
    <text evidence="1 3">Belongs to the DapA family.</text>
</comment>
<gene>
    <name evidence="6" type="ORF">LNL84_12470</name>
</gene>
<evidence type="ECO:0000313" key="7">
    <source>
        <dbReference type="Proteomes" id="UP001139488"/>
    </source>
</evidence>
<feature type="binding site" evidence="5">
    <location>
        <position position="206"/>
    </location>
    <ligand>
        <name>pyruvate</name>
        <dbReference type="ChEBI" id="CHEBI:15361"/>
    </ligand>
</feature>
<evidence type="ECO:0000256" key="1">
    <source>
        <dbReference type="ARBA" id="ARBA00007592"/>
    </source>
</evidence>
<organism evidence="6 7">
    <name type="scientific">Vibrio gelatinilyticus</name>
    <dbReference type="NCBI Taxonomy" id="2893468"/>
    <lineage>
        <taxon>Bacteria</taxon>
        <taxon>Pseudomonadati</taxon>
        <taxon>Pseudomonadota</taxon>
        <taxon>Gammaproteobacteria</taxon>
        <taxon>Vibrionales</taxon>
        <taxon>Vibrionaceae</taxon>
        <taxon>Vibrio</taxon>
    </lineage>
</organism>
<dbReference type="PIRSF" id="PIRSF001365">
    <property type="entry name" value="DHDPS"/>
    <property type="match status" value="1"/>
</dbReference>
<dbReference type="Pfam" id="PF00701">
    <property type="entry name" value="DHDPS"/>
    <property type="match status" value="1"/>
</dbReference>
<sequence length="275" mass="30614">MKGIYCPSVVLFDQDKKLDIEANKAYWQRLASSNIDGVVILGTIGENTELSYVEKVRLIEAANAVFSQTSTKLIVGGSSTLIKETIDLVQLCNDMPAVDAILSMPAFYFGLTQASVKSHLSMVCETSLKPVIAYNFPDRNGIDISIDTLAELKVEFDNFSGVKNTSKNIESTMLMISRLEDQNFTVYAGFDEHFLPALFSGGTSVISGLVNVIPDTFVSLVNAFQTCDVKHMIWKHRMIIDQLHTYQLHPHFVAAIKNKLKESELINNSIYRGVY</sequence>
<name>A0A9X1WC94_9VIBR</name>
<dbReference type="InterPro" id="IPR013785">
    <property type="entry name" value="Aldolase_TIM"/>
</dbReference>
<evidence type="ECO:0000256" key="4">
    <source>
        <dbReference type="PIRSR" id="PIRSR001365-1"/>
    </source>
</evidence>
<feature type="active site" description="Proton donor/acceptor" evidence="4">
    <location>
        <position position="134"/>
    </location>
</feature>
<keyword evidence="7" id="KW-1185">Reference proteome</keyword>
<accession>A0A9X1WC94</accession>
<dbReference type="Proteomes" id="UP001139488">
    <property type="component" value="Unassembled WGS sequence"/>
</dbReference>
<dbReference type="SMART" id="SM01130">
    <property type="entry name" value="DHDPS"/>
    <property type="match status" value="1"/>
</dbReference>
<evidence type="ECO:0000256" key="2">
    <source>
        <dbReference type="ARBA" id="ARBA00023239"/>
    </source>
</evidence>
<dbReference type="CDD" id="cd00408">
    <property type="entry name" value="DHDPS-like"/>
    <property type="match status" value="1"/>
</dbReference>
<dbReference type="RefSeq" id="WP_244357836.1">
    <property type="nucleotide sequence ID" value="NZ_JAJNNZ010000009.1"/>
</dbReference>
<feature type="active site" description="Schiff-base intermediate with substrate" evidence="4">
    <location>
        <position position="163"/>
    </location>
</feature>
<evidence type="ECO:0000313" key="6">
    <source>
        <dbReference type="EMBL" id="MCJ2377644.1"/>
    </source>
</evidence>
<dbReference type="Gene3D" id="3.20.20.70">
    <property type="entry name" value="Aldolase class I"/>
    <property type="match status" value="1"/>
</dbReference>
<dbReference type="PANTHER" id="PTHR12128:SF66">
    <property type="entry name" value="4-HYDROXY-2-OXOGLUTARATE ALDOLASE, MITOCHONDRIAL"/>
    <property type="match status" value="1"/>
</dbReference>
<dbReference type="AlphaFoldDB" id="A0A9X1WC94"/>
<dbReference type="PANTHER" id="PTHR12128">
    <property type="entry name" value="DIHYDRODIPICOLINATE SYNTHASE"/>
    <property type="match status" value="1"/>
</dbReference>
<dbReference type="PRINTS" id="PR00146">
    <property type="entry name" value="DHPICSNTHASE"/>
</dbReference>
<dbReference type="EMBL" id="JAJNNZ010000009">
    <property type="protein sequence ID" value="MCJ2377644.1"/>
    <property type="molecule type" value="Genomic_DNA"/>
</dbReference>
<protein>
    <submittedName>
        <fullName evidence="6">Dihydrodipicolinate synthase family protein</fullName>
    </submittedName>
</protein>
<proteinExistence type="inferred from homology"/>
<dbReference type="SUPFAM" id="SSF51569">
    <property type="entry name" value="Aldolase"/>
    <property type="match status" value="1"/>
</dbReference>
<reference evidence="6" key="1">
    <citation type="submission" date="2021-11" db="EMBL/GenBank/DDBJ databases">
        <title>Vibrio ZSDE26 sp. nov. and Vibrio ZSDZ34 sp. nov., isolated from coastal seawater in Qingdao.</title>
        <authorList>
            <person name="Zhang P."/>
        </authorList>
    </citation>
    <scope>NUCLEOTIDE SEQUENCE</scope>
    <source>
        <strain evidence="6">ZSDZ34</strain>
    </source>
</reference>
<evidence type="ECO:0000256" key="5">
    <source>
        <dbReference type="PIRSR" id="PIRSR001365-2"/>
    </source>
</evidence>
<dbReference type="GO" id="GO:0008840">
    <property type="term" value="F:4-hydroxy-tetrahydrodipicolinate synthase activity"/>
    <property type="evidence" value="ECO:0007669"/>
    <property type="project" value="TreeGrafter"/>
</dbReference>
<comment type="caution">
    <text evidence="6">The sequence shown here is derived from an EMBL/GenBank/DDBJ whole genome shotgun (WGS) entry which is preliminary data.</text>
</comment>
<keyword evidence="2 3" id="KW-0456">Lyase</keyword>